<proteinExistence type="predicted"/>
<protein>
    <submittedName>
        <fullName evidence="3">SUF system NifU family Fe-S cluster assembly protein</fullName>
    </submittedName>
</protein>
<evidence type="ECO:0000313" key="3">
    <source>
        <dbReference type="EMBL" id="QAY62395.1"/>
    </source>
</evidence>
<dbReference type="PANTHER" id="PTHR10093">
    <property type="entry name" value="IRON-SULFUR CLUSTER ASSEMBLY ENZYME NIFU HOMOLOG"/>
    <property type="match status" value="1"/>
</dbReference>
<organism evidence="3 4">
    <name type="scientific">Xylanimonas allomyrinae</name>
    <dbReference type="NCBI Taxonomy" id="2509459"/>
    <lineage>
        <taxon>Bacteria</taxon>
        <taxon>Bacillati</taxon>
        <taxon>Actinomycetota</taxon>
        <taxon>Actinomycetes</taxon>
        <taxon>Micrococcales</taxon>
        <taxon>Promicromonosporaceae</taxon>
        <taxon>Xylanimonas</taxon>
    </lineage>
</organism>
<sequence>MSALEQLYQQVILDHAKHPHGRGLQPARPDGLVGESHQVNPTCGDEVTLRVAVATRAGAPVVDTVSWEGQGCSISQASISVMTELVSGQTVDDVERLDKLFHDLMASRGKGLASEDDEDLLGDATAFTGTSQFPARIKCALLGWAALKDSLARSGALAQ</sequence>
<dbReference type="RefSeq" id="WP_129202491.1">
    <property type="nucleotide sequence ID" value="NZ_CP035495.1"/>
</dbReference>
<dbReference type="Gene3D" id="3.90.1010.10">
    <property type="match status" value="1"/>
</dbReference>
<keyword evidence="4" id="KW-1185">Reference proteome</keyword>
<feature type="region of interest" description="Disordered" evidence="1">
    <location>
        <begin position="18"/>
        <end position="38"/>
    </location>
</feature>
<dbReference type="EMBL" id="CP035495">
    <property type="protein sequence ID" value="QAY62395.1"/>
    <property type="molecule type" value="Genomic_DNA"/>
</dbReference>
<accession>A0A4P6EJ94</accession>
<dbReference type="Proteomes" id="UP000291758">
    <property type="component" value="Chromosome"/>
</dbReference>
<dbReference type="GO" id="GO:0005506">
    <property type="term" value="F:iron ion binding"/>
    <property type="evidence" value="ECO:0007669"/>
    <property type="project" value="InterPro"/>
</dbReference>
<dbReference type="AlphaFoldDB" id="A0A4P6EJ94"/>
<dbReference type="SUPFAM" id="SSF82649">
    <property type="entry name" value="SufE/NifU"/>
    <property type="match status" value="1"/>
</dbReference>
<evidence type="ECO:0000313" key="4">
    <source>
        <dbReference type="Proteomes" id="UP000291758"/>
    </source>
</evidence>
<dbReference type="GO" id="GO:0051536">
    <property type="term" value="F:iron-sulfur cluster binding"/>
    <property type="evidence" value="ECO:0007669"/>
    <property type="project" value="InterPro"/>
</dbReference>
<dbReference type="NCBIfam" id="TIGR01994">
    <property type="entry name" value="SUF_scaf_2"/>
    <property type="match status" value="1"/>
</dbReference>
<reference evidence="3 4" key="1">
    <citation type="submission" date="2019-01" db="EMBL/GenBank/DDBJ databases">
        <title>Genome sequencing of strain 2JSPR-7.</title>
        <authorList>
            <person name="Heo J."/>
            <person name="Kim S.-J."/>
            <person name="Kim J.-S."/>
            <person name="Hong S.-B."/>
            <person name="Kwon S.-W."/>
        </authorList>
    </citation>
    <scope>NUCLEOTIDE SEQUENCE [LARGE SCALE GENOMIC DNA]</scope>
    <source>
        <strain evidence="3 4">2JSPR-7</strain>
    </source>
</reference>
<dbReference type="Pfam" id="PF01592">
    <property type="entry name" value="NifU_N"/>
    <property type="match status" value="1"/>
</dbReference>
<evidence type="ECO:0000259" key="2">
    <source>
        <dbReference type="Pfam" id="PF01592"/>
    </source>
</evidence>
<dbReference type="GO" id="GO:0016226">
    <property type="term" value="P:iron-sulfur cluster assembly"/>
    <property type="evidence" value="ECO:0007669"/>
    <property type="project" value="InterPro"/>
</dbReference>
<dbReference type="InterPro" id="IPR002871">
    <property type="entry name" value="NIF_FeS_clus_asmbl_NifU_N"/>
</dbReference>
<dbReference type="CDD" id="cd06664">
    <property type="entry name" value="IscU_like"/>
    <property type="match status" value="1"/>
</dbReference>
<name>A0A4P6EJ94_9MICO</name>
<evidence type="ECO:0000256" key="1">
    <source>
        <dbReference type="SAM" id="MobiDB-lite"/>
    </source>
</evidence>
<dbReference type="OrthoDB" id="9804157at2"/>
<dbReference type="KEGG" id="xyl:ET495_03005"/>
<feature type="domain" description="NIF system FeS cluster assembly NifU N-terminal" evidence="2">
    <location>
        <begin position="8"/>
        <end position="139"/>
    </location>
</feature>
<gene>
    <name evidence="3" type="ORF">ET495_03005</name>
</gene>